<protein>
    <recommendedName>
        <fullName evidence="4">Transmembrane protein</fullName>
    </recommendedName>
</protein>
<sequence>MATRRRFGGAFDSSQQSTSGWVDGEVDVHEDVSSILQDERLKAWDASAAFPRKIRYITCALLFFVGSASFMYKRILLRETQEYTILAQIRQAIVEMDEIAATAAAMEGHVHRLAALTQPHLDLQAADTNDAKRPDVLRAEVDAIHADTMRHMESMLQAVVETTRQDVLDLAASWAVQPPPTPSPLHAVDLDTNVDQGAADVDTSSDVPTTSQVKSRVEPLPPLPPRQVHHVMANDTTSTPTSQPIQKPPKANPMHFVLFTMIGTLVITAVLVYWMQTRGSFHESRVAFQNGTTRLQRLAASCQACCVHLLETCHNALAAWSRLPTNGWIQLFRAWWRQDSNVNVEEVSDDDEVSFYPQTPVTSARQKDRALYDDAQLPRKHISFADIESDDEVDDADDASFAPSRRPSNFVRTDLYENILTPEPAPTRGFHVRRRGVAE</sequence>
<proteinExistence type="predicted"/>
<evidence type="ECO:0000256" key="1">
    <source>
        <dbReference type="SAM" id="MobiDB-lite"/>
    </source>
</evidence>
<feature type="transmembrane region" description="Helical" evidence="2">
    <location>
        <begin position="256"/>
        <end position="275"/>
    </location>
</feature>
<reference evidence="3" key="1">
    <citation type="submission" date="2013-12" db="EMBL/GenBank/DDBJ databases">
        <title>The Genome Sequence of Aphanomyces invadans NJM9701.</title>
        <authorList>
            <consortium name="The Broad Institute Genomics Platform"/>
            <person name="Russ C."/>
            <person name="Tyler B."/>
            <person name="van West P."/>
            <person name="Dieguez-Uribeondo J."/>
            <person name="Young S.K."/>
            <person name="Zeng Q."/>
            <person name="Gargeya S."/>
            <person name="Fitzgerald M."/>
            <person name="Abouelleil A."/>
            <person name="Alvarado L."/>
            <person name="Chapman S.B."/>
            <person name="Gainer-Dewar J."/>
            <person name="Goldberg J."/>
            <person name="Griggs A."/>
            <person name="Gujja S."/>
            <person name="Hansen M."/>
            <person name="Howarth C."/>
            <person name="Imamovic A."/>
            <person name="Ireland A."/>
            <person name="Larimer J."/>
            <person name="McCowan C."/>
            <person name="Murphy C."/>
            <person name="Pearson M."/>
            <person name="Poon T.W."/>
            <person name="Priest M."/>
            <person name="Roberts A."/>
            <person name="Saif S."/>
            <person name="Shea T."/>
            <person name="Sykes S."/>
            <person name="Wortman J."/>
            <person name="Nusbaum C."/>
            <person name="Birren B."/>
        </authorList>
    </citation>
    <scope>NUCLEOTIDE SEQUENCE [LARGE SCALE GENOMIC DNA]</scope>
    <source>
        <strain evidence="3">NJM9701</strain>
    </source>
</reference>
<name>A0A024UNZ9_9STRA</name>
<organism evidence="3">
    <name type="scientific">Aphanomyces invadans</name>
    <dbReference type="NCBI Taxonomy" id="157072"/>
    <lineage>
        <taxon>Eukaryota</taxon>
        <taxon>Sar</taxon>
        <taxon>Stramenopiles</taxon>
        <taxon>Oomycota</taxon>
        <taxon>Saprolegniomycetes</taxon>
        <taxon>Saprolegniales</taxon>
        <taxon>Verrucalvaceae</taxon>
        <taxon>Aphanomyces</taxon>
    </lineage>
</organism>
<keyword evidence="2" id="KW-0472">Membrane</keyword>
<dbReference type="VEuPathDB" id="FungiDB:H310_01884"/>
<feature type="region of interest" description="Disordered" evidence="1">
    <location>
        <begin position="197"/>
        <end position="227"/>
    </location>
</feature>
<feature type="region of interest" description="Disordered" evidence="1">
    <location>
        <begin position="1"/>
        <end position="20"/>
    </location>
</feature>
<feature type="compositionally biased region" description="Polar residues" evidence="1">
    <location>
        <begin position="202"/>
        <end position="214"/>
    </location>
</feature>
<dbReference type="GeneID" id="20078934"/>
<keyword evidence="2" id="KW-0812">Transmembrane</keyword>
<dbReference type="EMBL" id="KI913954">
    <property type="protein sequence ID" value="ETW07348.1"/>
    <property type="molecule type" value="Genomic_DNA"/>
</dbReference>
<dbReference type="AlphaFoldDB" id="A0A024UNZ9"/>
<feature type="region of interest" description="Disordered" evidence="1">
    <location>
        <begin position="388"/>
        <end position="407"/>
    </location>
</feature>
<dbReference type="OrthoDB" id="76574at2759"/>
<evidence type="ECO:0000313" key="3">
    <source>
        <dbReference type="EMBL" id="ETW07348.1"/>
    </source>
</evidence>
<evidence type="ECO:0008006" key="4">
    <source>
        <dbReference type="Google" id="ProtNLM"/>
    </source>
</evidence>
<keyword evidence="2" id="KW-1133">Transmembrane helix</keyword>
<dbReference type="RefSeq" id="XP_008863441.1">
    <property type="nucleotide sequence ID" value="XM_008865219.1"/>
</dbReference>
<accession>A0A024UNZ9</accession>
<evidence type="ECO:0000256" key="2">
    <source>
        <dbReference type="SAM" id="Phobius"/>
    </source>
</evidence>
<feature type="compositionally biased region" description="Acidic residues" evidence="1">
    <location>
        <begin position="388"/>
        <end position="398"/>
    </location>
</feature>
<gene>
    <name evidence="3" type="ORF">H310_01884</name>
</gene>